<dbReference type="Gene3D" id="1.10.10.10">
    <property type="entry name" value="Winged helix-like DNA-binding domain superfamily/Winged helix DNA-binding domain"/>
    <property type="match status" value="1"/>
</dbReference>
<keyword evidence="1 6" id="KW-0597">Phosphoprotein</keyword>
<dbReference type="CDD" id="cd00383">
    <property type="entry name" value="trans_reg_C"/>
    <property type="match status" value="1"/>
</dbReference>
<evidence type="ECO:0000256" key="2">
    <source>
        <dbReference type="ARBA" id="ARBA00023012"/>
    </source>
</evidence>
<feature type="domain" description="Response regulatory" evidence="8">
    <location>
        <begin position="12"/>
        <end position="126"/>
    </location>
</feature>
<dbReference type="Gene3D" id="3.40.50.2300">
    <property type="match status" value="1"/>
</dbReference>
<keyword evidence="13" id="KW-1185">Reference proteome</keyword>
<feature type="DNA-binding region" description="OmpR/PhoB-type" evidence="7">
    <location>
        <begin position="132"/>
        <end position="226"/>
    </location>
</feature>
<dbReference type="GO" id="GO:0032993">
    <property type="term" value="C:protein-DNA complex"/>
    <property type="evidence" value="ECO:0007669"/>
    <property type="project" value="TreeGrafter"/>
</dbReference>
<evidence type="ECO:0000256" key="4">
    <source>
        <dbReference type="ARBA" id="ARBA00023125"/>
    </source>
</evidence>
<dbReference type="Pfam" id="PF00072">
    <property type="entry name" value="Response_reg"/>
    <property type="match status" value="1"/>
</dbReference>
<evidence type="ECO:0000256" key="6">
    <source>
        <dbReference type="PROSITE-ProRule" id="PRU00169"/>
    </source>
</evidence>
<dbReference type="EMBL" id="CP031367">
    <property type="protein sequence ID" value="AXK49295.1"/>
    <property type="molecule type" value="Genomic_DNA"/>
</dbReference>
<dbReference type="InterPro" id="IPR011006">
    <property type="entry name" value="CheY-like_superfamily"/>
</dbReference>
<dbReference type="Pfam" id="PF00486">
    <property type="entry name" value="Trans_reg_C"/>
    <property type="match status" value="1"/>
</dbReference>
<dbReference type="Proteomes" id="UP000289132">
    <property type="component" value="Unassembled WGS sequence"/>
</dbReference>
<evidence type="ECO:0000259" key="8">
    <source>
        <dbReference type="PROSITE" id="PS50110"/>
    </source>
</evidence>
<organism evidence="10 12">
    <name type="scientific">Aliarcobacter trophiarum LMG 25534</name>
    <dbReference type="NCBI Taxonomy" id="1032241"/>
    <lineage>
        <taxon>Bacteria</taxon>
        <taxon>Pseudomonadati</taxon>
        <taxon>Campylobacterota</taxon>
        <taxon>Epsilonproteobacteria</taxon>
        <taxon>Campylobacterales</taxon>
        <taxon>Arcobacteraceae</taxon>
        <taxon>Aliarcobacter</taxon>
    </lineage>
</organism>
<dbReference type="PROSITE" id="PS50110">
    <property type="entry name" value="RESPONSE_REGULATORY"/>
    <property type="match status" value="1"/>
</dbReference>
<evidence type="ECO:0000256" key="1">
    <source>
        <dbReference type="ARBA" id="ARBA00022553"/>
    </source>
</evidence>
<evidence type="ECO:0000313" key="13">
    <source>
        <dbReference type="Proteomes" id="UP000289132"/>
    </source>
</evidence>
<evidence type="ECO:0000313" key="11">
    <source>
        <dbReference type="EMBL" id="RXJ91429.1"/>
    </source>
</evidence>
<feature type="modified residue" description="4-aspartylphosphate" evidence="6">
    <location>
        <position position="61"/>
    </location>
</feature>
<dbReference type="Proteomes" id="UP000254504">
    <property type="component" value="Chromosome"/>
</dbReference>
<dbReference type="KEGG" id="atp:ATR_1440"/>
<feature type="domain" description="OmpR/PhoB-type" evidence="9">
    <location>
        <begin position="132"/>
        <end position="226"/>
    </location>
</feature>
<evidence type="ECO:0000313" key="12">
    <source>
        <dbReference type="Proteomes" id="UP000254504"/>
    </source>
</evidence>
<keyword evidence="4 7" id="KW-0238">DNA-binding</keyword>
<dbReference type="InterPro" id="IPR039420">
    <property type="entry name" value="WalR-like"/>
</dbReference>
<dbReference type="PROSITE" id="PS51755">
    <property type="entry name" value="OMPR_PHOB"/>
    <property type="match status" value="1"/>
</dbReference>
<keyword evidence="3" id="KW-0805">Transcription regulation</keyword>
<dbReference type="GO" id="GO:0006355">
    <property type="term" value="P:regulation of DNA-templated transcription"/>
    <property type="evidence" value="ECO:0007669"/>
    <property type="project" value="InterPro"/>
</dbReference>
<keyword evidence="5" id="KW-0804">Transcription</keyword>
<dbReference type="SMART" id="SM00862">
    <property type="entry name" value="Trans_reg_C"/>
    <property type="match status" value="1"/>
</dbReference>
<evidence type="ECO:0000256" key="5">
    <source>
        <dbReference type="ARBA" id="ARBA00023163"/>
    </source>
</evidence>
<dbReference type="SMART" id="SM00448">
    <property type="entry name" value="REC"/>
    <property type="match status" value="1"/>
</dbReference>
<dbReference type="PANTHER" id="PTHR48111:SF1">
    <property type="entry name" value="TWO-COMPONENT RESPONSE REGULATOR ORR33"/>
    <property type="match status" value="1"/>
</dbReference>
<dbReference type="EMBL" id="PDKD01000007">
    <property type="protein sequence ID" value="RXJ91429.1"/>
    <property type="molecule type" value="Genomic_DNA"/>
</dbReference>
<keyword evidence="2" id="KW-0902">Two-component regulatory system</keyword>
<evidence type="ECO:0000256" key="7">
    <source>
        <dbReference type="PROSITE-ProRule" id="PRU01091"/>
    </source>
</evidence>
<reference evidence="10 12" key="2">
    <citation type="submission" date="2018-07" db="EMBL/GenBank/DDBJ databases">
        <title>Complete genome of the Arcobacter trophiarum type strain LMG 25534.</title>
        <authorList>
            <person name="Miller W.G."/>
            <person name="Yee E."/>
        </authorList>
    </citation>
    <scope>NUCLEOTIDE SEQUENCE [LARGE SCALE GENOMIC DNA]</scope>
    <source>
        <strain evidence="10 12">LMG 25534</strain>
    </source>
</reference>
<name>A0AAD0QMS7_9BACT</name>
<accession>A0AAD0QMS7</accession>
<gene>
    <name evidence="10" type="ORF">ATR_1440</name>
    <name evidence="11" type="ORF">CRU87_05255</name>
</gene>
<sequence length="226" mass="26587">MNNQLKKLKVFTILYVEDDSGIRENFKEILKHYFKDVFVAKSSKEAYQSYIKQKPDLLITDIKMENMSGIDLIKKIRQTDKNIKIIITSAYTNLDYLLVAAELNLIKYIVKPITNAKLFEAFDSFLKSNSDETIHILKDNWYFNSKKSIISNEIEEFILTKKEILFLELLLSKKSVISYEEIFNHICDDNLIMSQNAMRQFIKNLRKKLPLNYLKNIQGVGYYIDV</sequence>
<dbReference type="InterPro" id="IPR036388">
    <property type="entry name" value="WH-like_DNA-bd_sf"/>
</dbReference>
<dbReference type="InterPro" id="IPR016032">
    <property type="entry name" value="Sig_transdc_resp-reg_C-effctor"/>
</dbReference>
<dbReference type="GO" id="GO:0005829">
    <property type="term" value="C:cytosol"/>
    <property type="evidence" value="ECO:0007669"/>
    <property type="project" value="TreeGrafter"/>
</dbReference>
<dbReference type="SUPFAM" id="SSF52172">
    <property type="entry name" value="CheY-like"/>
    <property type="match status" value="1"/>
</dbReference>
<protein>
    <submittedName>
        <fullName evidence="11">DNA-binding response regulator</fullName>
    </submittedName>
    <submittedName>
        <fullName evidence="10">Two-component system response regulator</fullName>
    </submittedName>
</protein>
<evidence type="ECO:0000313" key="10">
    <source>
        <dbReference type="EMBL" id="AXK49295.1"/>
    </source>
</evidence>
<dbReference type="AlphaFoldDB" id="A0AAD0QMS7"/>
<proteinExistence type="predicted"/>
<evidence type="ECO:0000259" key="9">
    <source>
        <dbReference type="PROSITE" id="PS51755"/>
    </source>
</evidence>
<reference evidence="11 13" key="1">
    <citation type="submission" date="2017-10" db="EMBL/GenBank/DDBJ databases">
        <title>Genomics of the genus Arcobacter.</title>
        <authorList>
            <person name="Perez-Cataluna A."/>
            <person name="Figueras M.J."/>
        </authorList>
    </citation>
    <scope>NUCLEOTIDE SEQUENCE [LARGE SCALE GENOMIC DNA]</scope>
    <source>
        <strain evidence="11 13">LMG 25534</strain>
    </source>
</reference>
<dbReference type="InterPro" id="IPR001789">
    <property type="entry name" value="Sig_transdc_resp-reg_receiver"/>
</dbReference>
<dbReference type="InterPro" id="IPR001867">
    <property type="entry name" value="OmpR/PhoB-type_DNA-bd"/>
</dbReference>
<dbReference type="SUPFAM" id="SSF46894">
    <property type="entry name" value="C-terminal effector domain of the bipartite response regulators"/>
    <property type="match status" value="1"/>
</dbReference>
<dbReference type="PANTHER" id="PTHR48111">
    <property type="entry name" value="REGULATOR OF RPOS"/>
    <property type="match status" value="1"/>
</dbReference>
<dbReference type="RefSeq" id="WP_115428782.1">
    <property type="nucleotide sequence ID" value="NZ_CP031367.1"/>
</dbReference>
<evidence type="ECO:0000256" key="3">
    <source>
        <dbReference type="ARBA" id="ARBA00023015"/>
    </source>
</evidence>
<dbReference type="GO" id="GO:0000976">
    <property type="term" value="F:transcription cis-regulatory region binding"/>
    <property type="evidence" value="ECO:0007669"/>
    <property type="project" value="TreeGrafter"/>
</dbReference>
<dbReference type="GO" id="GO:0000156">
    <property type="term" value="F:phosphorelay response regulator activity"/>
    <property type="evidence" value="ECO:0007669"/>
    <property type="project" value="TreeGrafter"/>
</dbReference>